<accession>A0A820EKP7</accession>
<reference evidence="1" key="1">
    <citation type="submission" date="2021-02" db="EMBL/GenBank/DDBJ databases">
        <authorList>
            <person name="Nowell W R."/>
        </authorList>
    </citation>
    <scope>NUCLEOTIDE SEQUENCE</scope>
</reference>
<dbReference type="AlphaFoldDB" id="A0A820EKP7"/>
<organism evidence="1 2">
    <name type="scientific">Rotaria magnacalcarata</name>
    <dbReference type="NCBI Taxonomy" id="392030"/>
    <lineage>
        <taxon>Eukaryota</taxon>
        <taxon>Metazoa</taxon>
        <taxon>Spiralia</taxon>
        <taxon>Gnathifera</taxon>
        <taxon>Rotifera</taxon>
        <taxon>Eurotatoria</taxon>
        <taxon>Bdelloidea</taxon>
        <taxon>Philodinida</taxon>
        <taxon>Philodinidae</taxon>
        <taxon>Rotaria</taxon>
    </lineage>
</organism>
<dbReference type="Proteomes" id="UP000663842">
    <property type="component" value="Unassembled WGS sequence"/>
</dbReference>
<dbReference type="EMBL" id="CAJOBF010008072">
    <property type="protein sequence ID" value="CAF4247675.1"/>
    <property type="molecule type" value="Genomic_DNA"/>
</dbReference>
<gene>
    <name evidence="1" type="ORF">UXM345_LOCUS30545</name>
</gene>
<evidence type="ECO:0000313" key="1">
    <source>
        <dbReference type="EMBL" id="CAF4247675.1"/>
    </source>
</evidence>
<comment type="caution">
    <text evidence="1">The sequence shown here is derived from an EMBL/GenBank/DDBJ whole genome shotgun (WGS) entry which is preliminary data.</text>
</comment>
<name>A0A820EKP7_9BILA</name>
<sequence>MWCCYNIGYFRFLQAIRSTERYLISIDQNSSTTGYVMASNIENKACDENYGITVEEDLGLSKKIGFESPQSLFVRIHFIMMSEIIASITDSAVKDNCSLDLDTKNQMFDQDDKLISPINHDTDNAKDVSETMLNDIDACNSLAQSIEDFMSSIKPQLANINSSLERSECLHLTNGVTSGETASKPLHVQLKRLSEFASSAAATLKVLYKTRSSMETVEPATSQNLLLDSRAHDSFISTISKSILNTTNNIPQTIELPKPILLNQPTKFWHSHELAILDIEDSGKKSVMNLFCFINCSRFYPKLYLEQRLITLPFLFTVSPAVQIEGAPKSTPLLLQLPQELKNYQEEFYIGTHVGKYNGHEHTQKLLVPKK</sequence>
<protein>
    <submittedName>
        <fullName evidence="1">Uncharacterized protein</fullName>
    </submittedName>
</protein>
<proteinExistence type="predicted"/>
<evidence type="ECO:0000313" key="2">
    <source>
        <dbReference type="Proteomes" id="UP000663842"/>
    </source>
</evidence>